<dbReference type="HOGENOM" id="CLU_2166156_0_0_11"/>
<dbReference type="AlphaFoldDB" id="A0A0F6WQV4"/>
<keyword evidence="2" id="KW-1185">Reference proteome</keyword>
<protein>
    <submittedName>
        <fullName evidence="1">Uncharacterized protein</fullName>
    </submittedName>
</protein>
<dbReference type="Proteomes" id="UP000034037">
    <property type="component" value="Chromosome"/>
</dbReference>
<proteinExistence type="predicted"/>
<sequence length="110" mass="11662">MTNQERAAEIILGRTATDAAQALAEAGLLMPDLPDVESNGSIVEGGGVGARFPKTVHSIPHVVIFGNPQITPHAQAASDSDDLVAIRADQIDHMIASLMTARNRMYEKGE</sequence>
<dbReference type="PATRIC" id="fig|92706.3.peg.2031"/>
<gene>
    <name evidence="1" type="ORF">YH66_09715</name>
</gene>
<dbReference type="RefSeq" id="WP_003861839.1">
    <property type="nucleotide sequence ID" value="NZ_CP011309.1"/>
</dbReference>
<accession>A0A0F6WQV4</accession>
<name>A0A0F6WQV4_9CORY</name>
<dbReference type="EMBL" id="CP011309">
    <property type="protein sequence ID" value="AKF27807.1"/>
    <property type="molecule type" value="Genomic_DNA"/>
</dbReference>
<reference evidence="1 2" key="1">
    <citation type="submission" date="2015-04" db="EMBL/GenBank/DDBJ databases">
        <title>Complete Genome Sequence of Brevibacterium flavum ATCC 15168.</title>
        <authorList>
            <person name="Ahn J."/>
            <person name="Park G."/>
            <person name="Jeon W."/>
            <person name="Jang Y."/>
            <person name="Jang M."/>
            <person name="Lee H."/>
            <person name="Lee H."/>
        </authorList>
    </citation>
    <scope>NUCLEOTIDE SEQUENCE [LARGE SCALE GENOMIC DNA]</scope>
    <source>
        <strain evidence="1 2">ATCC 15168</strain>
    </source>
</reference>
<evidence type="ECO:0000313" key="1">
    <source>
        <dbReference type="EMBL" id="AKF27807.1"/>
    </source>
</evidence>
<organism evidence="1 2">
    <name type="scientific">[Brevibacterium] flavum</name>
    <dbReference type="NCBI Taxonomy" id="92706"/>
    <lineage>
        <taxon>Bacteria</taxon>
        <taxon>Bacillati</taxon>
        <taxon>Actinomycetota</taxon>
        <taxon>Actinomycetes</taxon>
        <taxon>Mycobacteriales</taxon>
        <taxon>Corynebacteriaceae</taxon>
        <taxon>Corynebacterium</taxon>
    </lineage>
</organism>
<evidence type="ECO:0000313" key="2">
    <source>
        <dbReference type="Proteomes" id="UP000034037"/>
    </source>
</evidence>